<reference evidence="2 3" key="1">
    <citation type="submission" date="2013-09" db="EMBL/GenBank/DDBJ databases">
        <title>Genome sequencing of Arenimonas metalli.</title>
        <authorList>
            <person name="Chen F."/>
            <person name="Wang G."/>
        </authorList>
    </citation>
    <scope>NUCLEOTIDE SEQUENCE [LARGE SCALE GENOMIC DNA]</scope>
    <source>
        <strain evidence="2 3">CF5-1</strain>
    </source>
</reference>
<dbReference type="CDD" id="cd02440">
    <property type="entry name" value="AdoMet_MTases"/>
    <property type="match status" value="1"/>
</dbReference>
<sequence length="232" mass="26176">MWRPSERWYFRVGRSALRLVRVAEQVSGLERISSVLDLPCGHGRVSRHLRAAYPDAALYFCDINTGGADFCAQAFRGQAIHSKPELTEVDLPQVDLIWVGSLFTHVDIDRTRRWLHYLCERLNPGGVLVATVHGPWSQRMHEAHYPMIDPDTWQRILASYQTTGYGYAPYPGGAIGDYGISLSTSETIIGLVRGIPGVRLAGYLERGWADNHDVVMIAKEDRDRPWTPDFPV</sequence>
<dbReference type="SUPFAM" id="SSF53335">
    <property type="entry name" value="S-adenosyl-L-methionine-dependent methyltransferases"/>
    <property type="match status" value="1"/>
</dbReference>
<dbReference type="eggNOG" id="COG4123">
    <property type="taxonomic scope" value="Bacteria"/>
</dbReference>
<comment type="caution">
    <text evidence="2">The sequence shown here is derived from an EMBL/GenBank/DDBJ whole genome shotgun (WGS) entry which is preliminary data.</text>
</comment>
<evidence type="ECO:0000313" key="2">
    <source>
        <dbReference type="EMBL" id="KFN47774.1"/>
    </source>
</evidence>
<dbReference type="PATRIC" id="fig|1384056.3.peg.367"/>
<dbReference type="EMBL" id="AVCK01000006">
    <property type="protein sequence ID" value="KFN47774.1"/>
    <property type="molecule type" value="Genomic_DNA"/>
</dbReference>
<name>A0A091BAA8_9GAMM</name>
<dbReference type="InterPro" id="IPR013217">
    <property type="entry name" value="Methyltransf_12"/>
</dbReference>
<evidence type="ECO:0000313" key="3">
    <source>
        <dbReference type="Proteomes" id="UP000029393"/>
    </source>
</evidence>
<dbReference type="STRING" id="1384056.N787_07480"/>
<dbReference type="Proteomes" id="UP000029393">
    <property type="component" value="Unassembled WGS sequence"/>
</dbReference>
<organism evidence="2 3">
    <name type="scientific">Arenimonas metalli CF5-1</name>
    <dbReference type="NCBI Taxonomy" id="1384056"/>
    <lineage>
        <taxon>Bacteria</taxon>
        <taxon>Pseudomonadati</taxon>
        <taxon>Pseudomonadota</taxon>
        <taxon>Gammaproteobacteria</taxon>
        <taxon>Lysobacterales</taxon>
        <taxon>Lysobacteraceae</taxon>
        <taxon>Arenimonas</taxon>
    </lineage>
</organism>
<gene>
    <name evidence="2" type="ORF">N787_07480</name>
</gene>
<dbReference type="Gene3D" id="3.40.50.150">
    <property type="entry name" value="Vaccinia Virus protein VP39"/>
    <property type="match status" value="1"/>
</dbReference>
<dbReference type="Pfam" id="PF08242">
    <property type="entry name" value="Methyltransf_12"/>
    <property type="match status" value="1"/>
</dbReference>
<dbReference type="InterPro" id="IPR029063">
    <property type="entry name" value="SAM-dependent_MTases_sf"/>
</dbReference>
<dbReference type="AlphaFoldDB" id="A0A091BAA8"/>
<feature type="domain" description="Methyltransferase type 12" evidence="1">
    <location>
        <begin position="36"/>
        <end position="128"/>
    </location>
</feature>
<proteinExistence type="predicted"/>
<evidence type="ECO:0000259" key="1">
    <source>
        <dbReference type="Pfam" id="PF08242"/>
    </source>
</evidence>
<accession>A0A091BAA8</accession>
<keyword evidence="3" id="KW-1185">Reference proteome</keyword>
<protein>
    <recommendedName>
        <fullName evidence="1">Methyltransferase type 12 domain-containing protein</fullName>
    </recommendedName>
</protein>